<feature type="domain" description="Cyclin-like" evidence="10">
    <location>
        <begin position="216"/>
        <end position="300"/>
    </location>
</feature>
<evidence type="ECO:0000256" key="3">
    <source>
        <dbReference type="ARBA" id="ARBA00019673"/>
    </source>
</evidence>
<feature type="domain" description="Cyclin C-terminal" evidence="11">
    <location>
        <begin position="309"/>
        <end position="426"/>
    </location>
</feature>
<evidence type="ECO:0000256" key="9">
    <source>
        <dbReference type="SAM" id="MobiDB-lite"/>
    </source>
</evidence>
<dbReference type="SMART" id="SM01332">
    <property type="entry name" value="Cyclin_C"/>
    <property type="match status" value="1"/>
</dbReference>
<feature type="compositionally biased region" description="Polar residues" evidence="9">
    <location>
        <begin position="36"/>
        <end position="75"/>
    </location>
</feature>
<dbReference type="InterPro" id="IPR006671">
    <property type="entry name" value="Cyclin_N"/>
</dbReference>
<keyword evidence="4" id="KW-0132">Cell division</keyword>
<dbReference type="PANTHER" id="PTHR10177">
    <property type="entry name" value="CYCLINS"/>
    <property type="match status" value="1"/>
</dbReference>
<dbReference type="InterPro" id="IPR046965">
    <property type="entry name" value="Cyclin_A/B-like"/>
</dbReference>
<evidence type="ECO:0000256" key="2">
    <source>
        <dbReference type="ARBA" id="ARBA00006955"/>
    </source>
</evidence>
<evidence type="ECO:0000256" key="6">
    <source>
        <dbReference type="ARBA" id="ARBA00023127"/>
    </source>
</evidence>
<keyword evidence="13" id="KW-1185">Reference proteome</keyword>
<dbReference type="SUPFAM" id="SSF47954">
    <property type="entry name" value="Cyclin-like"/>
    <property type="match status" value="2"/>
</dbReference>
<evidence type="ECO:0000256" key="1">
    <source>
        <dbReference type="ARBA" id="ARBA00003222"/>
    </source>
</evidence>
<dbReference type="AlphaFoldDB" id="A0ABD0X9Z2"/>
<name>A0ABD0X9Z2_UMBPY</name>
<dbReference type="SMART" id="SM00385">
    <property type="entry name" value="CYCLIN"/>
    <property type="match status" value="2"/>
</dbReference>
<dbReference type="InterPro" id="IPR039361">
    <property type="entry name" value="Cyclin"/>
</dbReference>
<evidence type="ECO:0000313" key="12">
    <source>
        <dbReference type="EMBL" id="KAL0973673.1"/>
    </source>
</evidence>
<dbReference type="Pfam" id="PF00134">
    <property type="entry name" value="Cyclin_N"/>
    <property type="match status" value="1"/>
</dbReference>
<keyword evidence="5" id="KW-0498">Mitosis</keyword>
<dbReference type="PIRSF" id="PIRSF001771">
    <property type="entry name" value="Cyclin_A_B_D_E"/>
    <property type="match status" value="1"/>
</dbReference>
<dbReference type="FunFam" id="1.10.472.10:FF:000001">
    <property type="entry name" value="G2/mitotic-specific cyclin"/>
    <property type="match status" value="1"/>
</dbReference>
<dbReference type="GO" id="GO:0051301">
    <property type="term" value="P:cell division"/>
    <property type="evidence" value="ECO:0007669"/>
    <property type="project" value="UniProtKB-KW"/>
</dbReference>
<dbReference type="InterPro" id="IPR032447">
    <property type="entry name" value="Cyclin-A_N"/>
</dbReference>
<keyword evidence="7" id="KW-0131">Cell cycle</keyword>
<evidence type="ECO:0000256" key="4">
    <source>
        <dbReference type="ARBA" id="ARBA00022618"/>
    </source>
</evidence>
<comment type="function">
    <text evidence="1">Essential for the control of the cell cycle at the G2/M (mitosis) transition.</text>
</comment>
<evidence type="ECO:0000256" key="8">
    <source>
        <dbReference type="RuleBase" id="RU000383"/>
    </source>
</evidence>
<feature type="region of interest" description="Disordered" evidence="9">
    <location>
        <begin position="1"/>
        <end position="80"/>
    </location>
</feature>
<evidence type="ECO:0000313" key="13">
    <source>
        <dbReference type="Proteomes" id="UP001557470"/>
    </source>
</evidence>
<dbReference type="InterPro" id="IPR036915">
    <property type="entry name" value="Cyclin-like_sf"/>
</dbReference>
<gene>
    <name evidence="12" type="ORF">UPYG_G00209300</name>
</gene>
<protein>
    <recommendedName>
        <fullName evidence="3">Cyclin-A2</fullName>
    </recommendedName>
</protein>
<comment type="similarity">
    <text evidence="2">Belongs to the cyclin family. Cyclin AB subfamily.</text>
</comment>
<dbReference type="InterPro" id="IPR048258">
    <property type="entry name" value="Cyclins_cyclin-box"/>
</dbReference>
<reference evidence="12 13" key="1">
    <citation type="submission" date="2024-06" db="EMBL/GenBank/DDBJ databases">
        <authorList>
            <person name="Pan Q."/>
            <person name="Wen M."/>
            <person name="Jouanno E."/>
            <person name="Zahm M."/>
            <person name="Klopp C."/>
            <person name="Cabau C."/>
            <person name="Louis A."/>
            <person name="Berthelot C."/>
            <person name="Parey E."/>
            <person name="Roest Crollius H."/>
            <person name="Montfort J."/>
            <person name="Robinson-Rechavi M."/>
            <person name="Bouchez O."/>
            <person name="Lampietro C."/>
            <person name="Lopez Roques C."/>
            <person name="Donnadieu C."/>
            <person name="Postlethwait J."/>
            <person name="Bobe J."/>
            <person name="Verreycken H."/>
            <person name="Guiguen Y."/>
        </authorList>
    </citation>
    <scope>NUCLEOTIDE SEQUENCE [LARGE SCALE GENOMIC DNA]</scope>
    <source>
        <strain evidence="12">Up_M1</strain>
        <tissue evidence="12">Testis</tissue>
    </source>
</reference>
<sequence>MSGSNQVQGSAVDEPLPENQNQENVLSRLRGAIKNQVDNQENIAPKTSQRTVLGALQNNQRSKTQRGSKQGPSCKNENELSKSYGEKLGNKQPAFQIHMDEPDGACSKKQVSLKAKASIEMSPLKLNPTVTRLRQPLACLDIPATCGANMDVSFGDSPMDMSVEAEERTVDVNAATEYASEIHTYLRDLEVKSRPKAGYMKKQPDITNSMRAILVDWLVEVGEEYKLQNETLYLAVNYIDRFLSSMSVLRGKLQLVGTAAMLLAAKFEEIYPPEVSEFVYITDDTYTKKQVLRMEHLVLKVLSFDLATPTINQFLTQYFLAQPLGNKVESLSMFLGELSLVDSDPFLKYLPSMTAAAAFVVANNTITGGSWSKALVEVTGYALEDLMPCIEDIHLMYLNAATHAQQSVREKYKGAKYQEVSLLTPPEKLSLH</sequence>
<evidence type="ECO:0000259" key="11">
    <source>
        <dbReference type="SMART" id="SM01332"/>
    </source>
</evidence>
<dbReference type="CDD" id="cd20561">
    <property type="entry name" value="CYCLIN_CCNA2_rpt1"/>
    <property type="match status" value="1"/>
</dbReference>
<comment type="caution">
    <text evidence="12">The sequence shown here is derived from an EMBL/GenBank/DDBJ whole genome shotgun (WGS) entry which is preliminary data.</text>
</comment>
<dbReference type="EMBL" id="JAGEUA010000006">
    <property type="protein sequence ID" value="KAL0973673.1"/>
    <property type="molecule type" value="Genomic_DNA"/>
</dbReference>
<dbReference type="PROSITE" id="PS00292">
    <property type="entry name" value="CYCLINS"/>
    <property type="match status" value="1"/>
</dbReference>
<dbReference type="Proteomes" id="UP001557470">
    <property type="component" value="Unassembled WGS sequence"/>
</dbReference>
<organism evidence="12 13">
    <name type="scientific">Umbra pygmaea</name>
    <name type="common">Eastern mudminnow</name>
    <dbReference type="NCBI Taxonomy" id="75934"/>
    <lineage>
        <taxon>Eukaryota</taxon>
        <taxon>Metazoa</taxon>
        <taxon>Chordata</taxon>
        <taxon>Craniata</taxon>
        <taxon>Vertebrata</taxon>
        <taxon>Euteleostomi</taxon>
        <taxon>Actinopterygii</taxon>
        <taxon>Neopterygii</taxon>
        <taxon>Teleostei</taxon>
        <taxon>Protacanthopterygii</taxon>
        <taxon>Esociformes</taxon>
        <taxon>Umbridae</taxon>
        <taxon>Umbra</taxon>
    </lineage>
</organism>
<evidence type="ECO:0000256" key="7">
    <source>
        <dbReference type="ARBA" id="ARBA00023306"/>
    </source>
</evidence>
<dbReference type="InterPro" id="IPR013763">
    <property type="entry name" value="Cyclin-like_dom"/>
</dbReference>
<evidence type="ECO:0000256" key="5">
    <source>
        <dbReference type="ARBA" id="ARBA00022776"/>
    </source>
</evidence>
<proteinExistence type="inferred from homology"/>
<dbReference type="Pfam" id="PF02984">
    <property type="entry name" value="Cyclin_C"/>
    <property type="match status" value="1"/>
</dbReference>
<accession>A0ABD0X9Z2</accession>
<dbReference type="Gene3D" id="1.10.472.10">
    <property type="entry name" value="Cyclin-like"/>
    <property type="match status" value="2"/>
</dbReference>
<feature type="domain" description="Cyclin-like" evidence="10">
    <location>
        <begin position="313"/>
        <end position="395"/>
    </location>
</feature>
<dbReference type="Pfam" id="PF16500">
    <property type="entry name" value="Cyclin_N2"/>
    <property type="match status" value="1"/>
</dbReference>
<evidence type="ECO:0000259" key="10">
    <source>
        <dbReference type="SMART" id="SM00385"/>
    </source>
</evidence>
<keyword evidence="6 8" id="KW-0195">Cyclin</keyword>
<dbReference type="InterPro" id="IPR004367">
    <property type="entry name" value="Cyclin_C-dom"/>
</dbReference>